<feature type="compositionally biased region" description="Low complexity" evidence="1">
    <location>
        <begin position="26"/>
        <end position="41"/>
    </location>
</feature>
<protein>
    <submittedName>
        <fullName evidence="4">SWIRM domain-containing protein</fullName>
    </submittedName>
</protein>
<evidence type="ECO:0000313" key="2">
    <source>
        <dbReference type="EMBL" id="VDL58271.1"/>
    </source>
</evidence>
<dbReference type="Proteomes" id="UP000274504">
    <property type="component" value="Unassembled WGS sequence"/>
</dbReference>
<organism evidence="4">
    <name type="scientific">Hymenolepis diminuta</name>
    <name type="common">Rat tapeworm</name>
    <dbReference type="NCBI Taxonomy" id="6216"/>
    <lineage>
        <taxon>Eukaryota</taxon>
        <taxon>Metazoa</taxon>
        <taxon>Spiralia</taxon>
        <taxon>Lophotrochozoa</taxon>
        <taxon>Platyhelminthes</taxon>
        <taxon>Cestoda</taxon>
        <taxon>Eucestoda</taxon>
        <taxon>Cyclophyllidea</taxon>
        <taxon>Hymenolepididae</taxon>
        <taxon>Hymenolepis</taxon>
    </lineage>
</organism>
<dbReference type="EMBL" id="UYSG01003809">
    <property type="protein sequence ID" value="VDL58271.1"/>
    <property type="molecule type" value="Genomic_DNA"/>
</dbReference>
<dbReference type="WBParaSite" id="HDID_0000595501-mRNA-1">
    <property type="protein sequence ID" value="HDID_0000595501-mRNA-1"/>
    <property type="gene ID" value="HDID_0000595501"/>
</dbReference>
<evidence type="ECO:0000313" key="3">
    <source>
        <dbReference type="Proteomes" id="UP000274504"/>
    </source>
</evidence>
<proteinExistence type="predicted"/>
<dbReference type="STRING" id="6216.A0A0R3SLZ0"/>
<gene>
    <name evidence="2" type="ORF">HDID_LOCUS5953</name>
</gene>
<name>A0A0R3SLZ0_HYMDI</name>
<feature type="region of interest" description="Disordered" evidence="1">
    <location>
        <begin position="1"/>
        <end position="52"/>
    </location>
</feature>
<accession>A0A0R3SLZ0</accession>
<dbReference type="AlphaFoldDB" id="A0A0R3SLZ0"/>
<sequence>LKQEPKSPGGRHPIETDSPPPIQAHSASKTIAPPIIAPSIPEKVEEPDRSQQYSMVDDPEIRTFPFLASLGTNPILKSGTAPPPGSEAERTMLSSELYKVVIAVGGRELKIDWPKVSWALPKQPLFVAPVADEFGDTSSPYVRVREAILERLEENQFVTFGYIKQKLIENGMKITDNNLRTTIKRYCIYRQSKYFLRYTVDERP</sequence>
<dbReference type="OrthoDB" id="6258255at2759"/>
<reference evidence="4" key="1">
    <citation type="submission" date="2017-02" db="UniProtKB">
        <authorList>
            <consortium name="WormBaseParasite"/>
        </authorList>
    </citation>
    <scope>IDENTIFICATION</scope>
</reference>
<evidence type="ECO:0000313" key="4">
    <source>
        <dbReference type="WBParaSite" id="HDID_0000595501-mRNA-1"/>
    </source>
</evidence>
<reference evidence="2 3" key="2">
    <citation type="submission" date="2018-11" db="EMBL/GenBank/DDBJ databases">
        <authorList>
            <consortium name="Pathogen Informatics"/>
        </authorList>
    </citation>
    <scope>NUCLEOTIDE SEQUENCE [LARGE SCALE GENOMIC DNA]</scope>
</reference>
<evidence type="ECO:0000256" key="1">
    <source>
        <dbReference type="SAM" id="MobiDB-lite"/>
    </source>
</evidence>